<reference evidence="2 3" key="1">
    <citation type="submission" date="2019-05" db="EMBL/GenBank/DDBJ databases">
        <title>Mycolicibacterium sphagni ENV482 genome assembly.</title>
        <authorList>
            <person name="Chen W."/>
            <person name="Faulkner N.W."/>
            <person name="Hyman M.R."/>
        </authorList>
    </citation>
    <scope>NUCLEOTIDE SEQUENCE [LARGE SCALE GENOMIC DNA]</scope>
    <source>
        <strain evidence="2 3">ENV482</strain>
    </source>
</reference>
<proteinExistence type="predicted"/>
<gene>
    <name evidence="2" type="ORF">FEG63_00575</name>
</gene>
<evidence type="ECO:0008006" key="4">
    <source>
        <dbReference type="Google" id="ProtNLM"/>
    </source>
</evidence>
<evidence type="ECO:0000313" key="2">
    <source>
        <dbReference type="EMBL" id="NTY58044.1"/>
    </source>
</evidence>
<feature type="region of interest" description="Disordered" evidence="1">
    <location>
        <begin position="238"/>
        <end position="277"/>
    </location>
</feature>
<feature type="compositionally biased region" description="Low complexity" evidence="1">
    <location>
        <begin position="238"/>
        <end position="268"/>
    </location>
</feature>
<evidence type="ECO:0000313" key="3">
    <source>
        <dbReference type="Proteomes" id="UP000708347"/>
    </source>
</evidence>
<comment type="caution">
    <text evidence="2">The sequence shown here is derived from an EMBL/GenBank/DDBJ whole genome shotgun (WGS) entry which is preliminary data.</text>
</comment>
<name>A0ABX2JK69_9MYCO</name>
<dbReference type="Proteomes" id="UP000708347">
    <property type="component" value="Unassembled WGS sequence"/>
</dbReference>
<organism evidence="2 3">
    <name type="scientific">Mycolicibacterium sphagni</name>
    <dbReference type="NCBI Taxonomy" id="1786"/>
    <lineage>
        <taxon>Bacteria</taxon>
        <taxon>Bacillati</taxon>
        <taxon>Actinomycetota</taxon>
        <taxon>Actinomycetes</taxon>
        <taxon>Mycobacteriales</taxon>
        <taxon>Mycobacteriaceae</taxon>
        <taxon>Mycolicibacterium</taxon>
    </lineage>
</organism>
<sequence>MELAVGRPMLTVAALTTAGALALSPITVTPPDMHALDLSPATISTQAVQLTDAWSDLLTDTVGSVVQLGGLFLGQDSNFPLPNPTIPLAPIATQLVLNQLIYVAQLVTGQGAKIPTEIIDHATQVFQVAYELGKVLPEVILTQLQVPIFAAQEALKSITTSSNLLIGLLEAPAVFLNLALNSQYGLLGQTGPIAVPIIVRNLLAKAVYTPLPTIVLPFKKASGAAAVTPNAAAAAAASGTASSARSKPKAPASSNRKATSAKAKSSAGSGTGHSKRG</sequence>
<accession>A0ABX2JK69</accession>
<dbReference type="RefSeq" id="WP_174396057.1">
    <property type="nucleotide sequence ID" value="NZ_VBSB01000001.1"/>
</dbReference>
<keyword evidence="3" id="KW-1185">Reference proteome</keyword>
<evidence type="ECO:0000256" key="1">
    <source>
        <dbReference type="SAM" id="MobiDB-lite"/>
    </source>
</evidence>
<dbReference type="EMBL" id="VBSB01000001">
    <property type="protein sequence ID" value="NTY58044.1"/>
    <property type="molecule type" value="Genomic_DNA"/>
</dbReference>
<protein>
    <recommendedName>
        <fullName evidence="4">PE-PPE domain-containing protein</fullName>
    </recommendedName>
</protein>